<gene>
    <name evidence="1" type="ORF">B4088_5386</name>
</gene>
<dbReference type="AlphaFoldDB" id="A0A164LBQ3"/>
<reference evidence="1 2" key="1">
    <citation type="submission" date="2015-09" db="EMBL/GenBank/DDBJ databases">
        <title>Bacillus cereus food isolates.</title>
        <authorList>
            <person name="Boekhorst J."/>
        </authorList>
    </citation>
    <scope>NUCLEOTIDE SEQUENCE [LARGE SCALE GENOMIC DNA]</scope>
    <source>
        <strain evidence="1 2">B4088</strain>
    </source>
</reference>
<sequence>MMKKITKNILVDVAYSLGVKAQKNGKTRVPALDKDLGENCLKGTEIGEGIPILKAWTRGWDDANLGLHVEQEPFTIQVIHENGNTLFEGAHYDAKDHIEKMLCAELGFAPELVEYCETEGFVLHVYSYDGLNEVEMKKLDELGIDHNKKETTRVIKALLHITFAYGQK</sequence>
<name>A0A164LBQ3_BACCE</name>
<proteinExistence type="predicted"/>
<dbReference type="Proteomes" id="UP000076482">
    <property type="component" value="Unassembled WGS sequence"/>
</dbReference>
<evidence type="ECO:0000313" key="2">
    <source>
        <dbReference type="Proteomes" id="UP000076482"/>
    </source>
</evidence>
<dbReference type="EMBL" id="LJKE01000104">
    <property type="protein sequence ID" value="KZD55641.1"/>
    <property type="molecule type" value="Genomic_DNA"/>
</dbReference>
<comment type="caution">
    <text evidence="1">The sequence shown here is derived from an EMBL/GenBank/DDBJ whole genome shotgun (WGS) entry which is preliminary data.</text>
</comment>
<evidence type="ECO:0000313" key="1">
    <source>
        <dbReference type="EMBL" id="KZD55641.1"/>
    </source>
</evidence>
<accession>A0A164LBQ3</accession>
<protein>
    <submittedName>
        <fullName evidence="1">Uncharacterized protein</fullName>
    </submittedName>
</protein>
<dbReference type="PATRIC" id="fig|1396.535.peg.5949"/>
<organism evidence="1 2">
    <name type="scientific">Bacillus cereus</name>
    <dbReference type="NCBI Taxonomy" id="1396"/>
    <lineage>
        <taxon>Bacteria</taxon>
        <taxon>Bacillati</taxon>
        <taxon>Bacillota</taxon>
        <taxon>Bacilli</taxon>
        <taxon>Bacillales</taxon>
        <taxon>Bacillaceae</taxon>
        <taxon>Bacillus</taxon>
        <taxon>Bacillus cereus group</taxon>
    </lineage>
</organism>
<dbReference type="RefSeq" id="WP_063262904.1">
    <property type="nucleotide sequence ID" value="NZ_LJKE01000104.1"/>
</dbReference>